<sequence length="348" mass="38046">MPIGTSSRSKKPAPAHLASSATQFVAPRPTTTNQAAVVVPADQSNDSDAPPTYDEATTEGPGIPSKQVAPTSEHDLQYFAAIAAGTSPQIRPSAPRLVLHLFRTTQTHIFPIEERLALGANSSRPFYALRASLGLNSVDEYNKLTITRRWPGTDVWQTVVISDITPRLKLLAQGQVMISRLRVEQRRAGTNGPADSYELWWGSQTGSYTVWRNKMSTELEICCEGWTSLDDVPRGGHLLVRRRAELGEWLRLANQSGQVKDRSATRNESNDVLAMIDFNVPSPQLVCVVPAGHVKLDLIVASLLTAATIHTRRAKMMSQTLVSHGMAELSGNSIVVQQQVNANIRVVI</sequence>
<dbReference type="OrthoDB" id="4150821at2759"/>
<dbReference type="EMBL" id="LGRB01000014">
    <property type="protein sequence ID" value="OCT46899.1"/>
    <property type="molecule type" value="Genomic_DNA"/>
</dbReference>
<gene>
    <name evidence="2" type="ORF">CLCR_02523</name>
</gene>
<evidence type="ECO:0000313" key="2">
    <source>
        <dbReference type="EMBL" id="OCT46899.1"/>
    </source>
</evidence>
<comment type="caution">
    <text evidence="2">The sequence shown here is derived from an EMBL/GenBank/DDBJ whole genome shotgun (WGS) entry which is preliminary data.</text>
</comment>
<name>A0A1C1CEG8_9EURO</name>
<proteinExistence type="predicted"/>
<dbReference type="VEuPathDB" id="FungiDB:CLCR_02523"/>
<reference evidence="3" key="1">
    <citation type="submission" date="2015-07" db="EMBL/GenBank/DDBJ databases">
        <authorList>
            <person name="Teixeira M.M."/>
            <person name="Souza R.C."/>
            <person name="Almeida L.G."/>
            <person name="Vicente V.A."/>
            <person name="de Hoog S."/>
            <person name="Bocca A.L."/>
            <person name="de Almeida S.R."/>
            <person name="Vasconcelos A.T."/>
            <person name="Felipe M.S."/>
        </authorList>
    </citation>
    <scope>NUCLEOTIDE SEQUENCE [LARGE SCALE GENOMIC DNA]</scope>
    <source>
        <strain evidence="3">KSF</strain>
    </source>
</reference>
<organism evidence="2 3">
    <name type="scientific">Cladophialophora carrionii</name>
    <dbReference type="NCBI Taxonomy" id="86049"/>
    <lineage>
        <taxon>Eukaryota</taxon>
        <taxon>Fungi</taxon>
        <taxon>Dikarya</taxon>
        <taxon>Ascomycota</taxon>
        <taxon>Pezizomycotina</taxon>
        <taxon>Eurotiomycetes</taxon>
        <taxon>Chaetothyriomycetidae</taxon>
        <taxon>Chaetothyriales</taxon>
        <taxon>Herpotrichiellaceae</taxon>
        <taxon>Cladophialophora</taxon>
    </lineage>
</organism>
<feature type="region of interest" description="Disordered" evidence="1">
    <location>
        <begin position="1"/>
        <end position="66"/>
    </location>
</feature>
<keyword evidence="3" id="KW-1185">Reference proteome</keyword>
<dbReference type="Proteomes" id="UP000094526">
    <property type="component" value="Unassembled WGS sequence"/>
</dbReference>
<feature type="compositionally biased region" description="Polar residues" evidence="1">
    <location>
        <begin position="19"/>
        <end position="35"/>
    </location>
</feature>
<accession>A0A1C1CEG8</accession>
<dbReference type="VEuPathDB" id="FungiDB:G647_02520"/>
<dbReference type="AlphaFoldDB" id="A0A1C1CEG8"/>
<protein>
    <submittedName>
        <fullName evidence="2">Uncharacterized protein</fullName>
    </submittedName>
</protein>
<evidence type="ECO:0000313" key="3">
    <source>
        <dbReference type="Proteomes" id="UP000094526"/>
    </source>
</evidence>
<evidence type="ECO:0000256" key="1">
    <source>
        <dbReference type="SAM" id="MobiDB-lite"/>
    </source>
</evidence>